<evidence type="ECO:0000313" key="2">
    <source>
        <dbReference type="EMBL" id="CAF2749543.1"/>
    </source>
</evidence>
<feature type="compositionally biased region" description="Low complexity" evidence="1">
    <location>
        <begin position="1"/>
        <end position="20"/>
    </location>
</feature>
<dbReference type="EMBL" id="HG994580">
    <property type="protein sequence ID" value="CAF2749543.1"/>
    <property type="molecule type" value="Genomic_DNA"/>
</dbReference>
<dbReference type="OrthoDB" id="308383at2759"/>
<organism evidence="2 3">
    <name type="scientific">Lepeophtheirus salmonis</name>
    <name type="common">Salmon louse</name>
    <name type="synonym">Caligus salmonis</name>
    <dbReference type="NCBI Taxonomy" id="72036"/>
    <lineage>
        <taxon>Eukaryota</taxon>
        <taxon>Metazoa</taxon>
        <taxon>Ecdysozoa</taxon>
        <taxon>Arthropoda</taxon>
        <taxon>Crustacea</taxon>
        <taxon>Multicrustacea</taxon>
        <taxon>Hexanauplia</taxon>
        <taxon>Copepoda</taxon>
        <taxon>Siphonostomatoida</taxon>
        <taxon>Caligidae</taxon>
        <taxon>Lepeophtheirus</taxon>
    </lineage>
</organism>
<dbReference type="Proteomes" id="UP000675881">
    <property type="component" value="Chromosome 1"/>
</dbReference>
<evidence type="ECO:0000313" key="3">
    <source>
        <dbReference type="Proteomes" id="UP000675881"/>
    </source>
</evidence>
<proteinExistence type="predicted"/>
<feature type="compositionally biased region" description="Low complexity" evidence="1">
    <location>
        <begin position="133"/>
        <end position="148"/>
    </location>
</feature>
<sequence length="209" mass="22578">MRYLKQLLSSNSLPGGSSQQVQEPSSPTIPSRVKISSSSQSVKSSNALEAQLDKPTVDSKFSQLPIPKRSLSSLASQIPQPTPISTSLISEPKTVPSTVIQLQKNTNTSPVTPLNLPTHPVPQASLSQSNPGSQSKTQIISSQQSQQKGFAMANSTKSPNVTIIQTKQPNTSVISITQQQKPIVSEPSKFPRPCSNVYYKNKFSYLIMS</sequence>
<evidence type="ECO:0000256" key="1">
    <source>
        <dbReference type="SAM" id="MobiDB-lite"/>
    </source>
</evidence>
<dbReference type="AlphaFoldDB" id="A0A7R8GZ75"/>
<protein>
    <submittedName>
        <fullName evidence="2">(salmon louse) hypothetical protein</fullName>
    </submittedName>
</protein>
<feature type="region of interest" description="Disordered" evidence="1">
    <location>
        <begin position="105"/>
        <end position="156"/>
    </location>
</feature>
<reference evidence="2" key="1">
    <citation type="submission" date="2021-02" db="EMBL/GenBank/DDBJ databases">
        <authorList>
            <person name="Bekaert M."/>
        </authorList>
    </citation>
    <scope>NUCLEOTIDE SEQUENCE</scope>
    <source>
        <strain evidence="2">IoA-00</strain>
    </source>
</reference>
<name>A0A7R8GZ75_LEPSM</name>
<feature type="compositionally biased region" description="Low complexity" evidence="1">
    <location>
        <begin position="31"/>
        <end position="45"/>
    </location>
</feature>
<feature type="region of interest" description="Disordered" evidence="1">
    <location>
        <begin position="1"/>
        <end position="64"/>
    </location>
</feature>
<gene>
    <name evidence="2" type="ORF">LSAA_2066</name>
</gene>
<accession>A0A7R8GZ75</accession>
<keyword evidence="3" id="KW-1185">Reference proteome</keyword>